<dbReference type="NCBIfam" id="TIGR04183">
    <property type="entry name" value="Por_Secre_tail"/>
    <property type="match status" value="1"/>
</dbReference>
<dbReference type="Pfam" id="PF18962">
    <property type="entry name" value="Por_Secre_tail"/>
    <property type="match status" value="1"/>
</dbReference>
<feature type="domain" description="Fibronectin type-III" evidence="8">
    <location>
        <begin position="635"/>
        <end position="730"/>
    </location>
</feature>
<dbReference type="InterPro" id="IPR002884">
    <property type="entry name" value="P_dom"/>
</dbReference>
<evidence type="ECO:0000259" key="9">
    <source>
        <dbReference type="PROSITE" id="PS51829"/>
    </source>
</evidence>
<dbReference type="InterPro" id="IPR036116">
    <property type="entry name" value="FN3_sf"/>
</dbReference>
<evidence type="ECO:0000256" key="5">
    <source>
        <dbReference type="ARBA" id="ARBA00022825"/>
    </source>
</evidence>
<feature type="domain" description="P/Homo B" evidence="9">
    <location>
        <begin position="718"/>
        <end position="882"/>
    </location>
</feature>
<feature type="active site" description="Charge relay system" evidence="6">
    <location>
        <position position="152"/>
    </location>
</feature>
<keyword evidence="4 6" id="KW-0378">Hydrolase</keyword>
<feature type="region of interest" description="Disordered" evidence="7">
    <location>
        <begin position="293"/>
        <end position="324"/>
    </location>
</feature>
<keyword evidence="3" id="KW-0732">Signal</keyword>
<proteinExistence type="inferred from homology"/>
<reference evidence="11" key="1">
    <citation type="journal article" date="2019" name="Int. J. Syst. Evol. Microbiol.">
        <title>The Global Catalogue of Microorganisms (GCM) 10K type strain sequencing project: providing services to taxonomists for standard genome sequencing and annotation.</title>
        <authorList>
            <consortium name="The Broad Institute Genomics Platform"/>
            <consortium name="The Broad Institute Genome Sequencing Center for Infectious Disease"/>
            <person name="Wu L."/>
            <person name="Ma J."/>
        </authorList>
    </citation>
    <scope>NUCLEOTIDE SEQUENCE [LARGE SCALE GENOMIC DNA]</scope>
    <source>
        <strain evidence="11">KCTC 52644</strain>
    </source>
</reference>
<dbReference type="SUPFAM" id="SSF49265">
    <property type="entry name" value="Fibronectin type III"/>
    <property type="match status" value="1"/>
</dbReference>
<dbReference type="InterPro" id="IPR015500">
    <property type="entry name" value="Peptidase_S8_subtilisin-rel"/>
</dbReference>
<dbReference type="SUPFAM" id="SSF49785">
    <property type="entry name" value="Galactose-binding domain-like"/>
    <property type="match status" value="2"/>
</dbReference>
<evidence type="ECO:0000313" key="11">
    <source>
        <dbReference type="Proteomes" id="UP001597549"/>
    </source>
</evidence>
<dbReference type="PANTHER" id="PTHR43399:SF4">
    <property type="entry name" value="CELL WALL-ASSOCIATED PROTEASE"/>
    <property type="match status" value="1"/>
</dbReference>
<dbReference type="Gene3D" id="2.60.120.380">
    <property type="match status" value="1"/>
</dbReference>
<dbReference type="InterPro" id="IPR051048">
    <property type="entry name" value="Peptidase_S8/S53_subtilisin"/>
</dbReference>
<evidence type="ECO:0000256" key="2">
    <source>
        <dbReference type="ARBA" id="ARBA00022670"/>
    </source>
</evidence>
<evidence type="ECO:0000256" key="1">
    <source>
        <dbReference type="ARBA" id="ARBA00011073"/>
    </source>
</evidence>
<dbReference type="InterPro" id="IPR023828">
    <property type="entry name" value="Peptidase_S8_Ser-AS"/>
</dbReference>
<feature type="compositionally biased region" description="Polar residues" evidence="7">
    <location>
        <begin position="314"/>
        <end position="324"/>
    </location>
</feature>
<dbReference type="Pfam" id="PF00082">
    <property type="entry name" value="Peptidase_S8"/>
    <property type="match status" value="1"/>
</dbReference>
<evidence type="ECO:0000256" key="4">
    <source>
        <dbReference type="ARBA" id="ARBA00022801"/>
    </source>
</evidence>
<organism evidence="10 11">
    <name type="scientific">Flavobacterium ardleyense</name>
    <dbReference type="NCBI Taxonomy" id="2038737"/>
    <lineage>
        <taxon>Bacteria</taxon>
        <taxon>Pseudomonadati</taxon>
        <taxon>Bacteroidota</taxon>
        <taxon>Flavobacteriia</taxon>
        <taxon>Flavobacteriales</taxon>
        <taxon>Flavobacteriaceae</taxon>
        <taxon>Flavobacterium</taxon>
    </lineage>
</organism>
<keyword evidence="11" id="KW-1185">Reference proteome</keyword>
<dbReference type="PROSITE" id="PS50853">
    <property type="entry name" value="FN3"/>
    <property type="match status" value="1"/>
</dbReference>
<evidence type="ECO:0000256" key="3">
    <source>
        <dbReference type="ARBA" id="ARBA00022729"/>
    </source>
</evidence>
<dbReference type="RefSeq" id="WP_379809204.1">
    <property type="nucleotide sequence ID" value="NZ_JBHUOL010000022.1"/>
</dbReference>
<feature type="active site" description="Charge relay system" evidence="6">
    <location>
        <position position="336"/>
    </location>
</feature>
<evidence type="ECO:0000313" key="10">
    <source>
        <dbReference type="EMBL" id="MFD2910076.1"/>
    </source>
</evidence>
<gene>
    <name evidence="10" type="ORF">ACFSX9_15185</name>
</gene>
<dbReference type="InterPro" id="IPR000209">
    <property type="entry name" value="Peptidase_S8/S53_dom"/>
</dbReference>
<dbReference type="SUPFAM" id="SSF52743">
    <property type="entry name" value="Subtilisin-like"/>
    <property type="match status" value="1"/>
</dbReference>
<dbReference type="Gene3D" id="3.40.50.200">
    <property type="entry name" value="Peptidase S8/S53 domain"/>
    <property type="match status" value="1"/>
</dbReference>
<evidence type="ECO:0000256" key="7">
    <source>
        <dbReference type="SAM" id="MobiDB-lite"/>
    </source>
</evidence>
<comment type="caution">
    <text evidence="10">The sequence shown here is derived from an EMBL/GenBank/DDBJ whole genome shotgun (WGS) entry which is preliminary data.</text>
</comment>
<sequence length="970" mass="103695">MRKYYFFVVFLVATNILVAQKSSIDKVLSSYDLQYLKKLELSFKDKQVKELEKARFLANKFGYSADILTKNGVDQLVGLIGDDHLKYYSTDNNSTAANSTRTNYLNNNYNLFGAGLFVGVWDGGPMRIGHVEFGGRASIGDGMFALNENSFHATHVAGTIGASGINALAKGMAPQVNIKGFDWFNDISEVIAQARIGMLVSNHSYGVPVNKVPSWYAGAYTSESRDWDVIAFNMPYYLMVASAGNNGGDANAAPLATGYDKLTGNKVSKNNLVIANTQQASIDANGNLTAVNINSSSSQGPSDDRRIKPDIAGQGSSILSTGDSSNSSYLTLSGTSMSAPNVTGSIVLLQEYFEQKNNRYMKAATLKGLVCHTADDAGRPGPDAVYGWGLLNSKKAVETIFFNGLSTSIVENNINQNQTITYKYKATGAPFKATVCWTDPAGVAINGVLNGTTPALVNDLDVRITSAANESFFPWKLQSNPALNAVRDGDNNVDNVESVLIDAPTAGVEYTVTITHKGNLVNGLQNFSLIVSGIDSSFSLLPLNSDEELCSTASAVYSFDFKNATFAAVNLQATNLPAGASATFSSSSIAVQGVVTMTISNLGSVPSGEYFINLVATKGTEIKTVPVTLKVFNSNFGDVSLISPLNNSTSVASNTQFEWDVNPNATSYILQVSQDANFQSLFVNETVLSTSYLVNGLAPNQAFFWRVLPVNLCGQAPTSNEVNSFKTANIVCGANYLATDFSNSTIGTDGFAEAIVPIQITEDFVIADVSVNINISHSSVQELKVFLEGPASIGSPSILLIDQSCGDYADIVAEIKDGAGEINCNTSSTPAISGTFKPANTLATLNNKVVTGEWKLRVVDGFEADGGVINSFSLNFCKAEESLGLVGFNENLISFYPNPTSNQLNVVLRDSKFVSSNTTISVVDFQGRVVKTQKVQGEESVIDVSNLQSGVYMLRINALGASYTKKFVKK</sequence>
<keyword evidence="2 6" id="KW-0645">Protease</keyword>
<dbReference type="Proteomes" id="UP001597549">
    <property type="component" value="Unassembled WGS sequence"/>
</dbReference>
<dbReference type="PRINTS" id="PR00723">
    <property type="entry name" value="SUBTILISIN"/>
</dbReference>
<dbReference type="PROSITE" id="PS51892">
    <property type="entry name" value="SUBTILASE"/>
    <property type="match status" value="1"/>
</dbReference>
<comment type="similarity">
    <text evidence="1 6">Belongs to the peptidase S8 family.</text>
</comment>
<dbReference type="PROSITE" id="PS00138">
    <property type="entry name" value="SUBTILASE_SER"/>
    <property type="match status" value="1"/>
</dbReference>
<evidence type="ECO:0000259" key="8">
    <source>
        <dbReference type="PROSITE" id="PS50853"/>
    </source>
</evidence>
<dbReference type="PANTHER" id="PTHR43399">
    <property type="entry name" value="SUBTILISIN-RELATED"/>
    <property type="match status" value="1"/>
</dbReference>
<dbReference type="EMBL" id="JBHUOL010000022">
    <property type="protein sequence ID" value="MFD2910076.1"/>
    <property type="molecule type" value="Genomic_DNA"/>
</dbReference>
<evidence type="ECO:0000256" key="6">
    <source>
        <dbReference type="PROSITE-ProRule" id="PRU01240"/>
    </source>
</evidence>
<accession>A0ABW5ZC79</accession>
<dbReference type="InterPro" id="IPR026444">
    <property type="entry name" value="Secre_tail"/>
</dbReference>
<feature type="active site" description="Charge relay system" evidence="6">
    <location>
        <position position="122"/>
    </location>
</feature>
<dbReference type="InterPro" id="IPR034058">
    <property type="entry name" value="TagA/B/C/D_pept_dom"/>
</dbReference>
<dbReference type="PROSITE" id="PS51829">
    <property type="entry name" value="P_HOMO_B"/>
    <property type="match status" value="1"/>
</dbReference>
<dbReference type="Pfam" id="PF01483">
    <property type="entry name" value="P_proprotein"/>
    <property type="match status" value="1"/>
</dbReference>
<protein>
    <submittedName>
        <fullName evidence="10">S8 family serine peptidase</fullName>
    </submittedName>
</protein>
<keyword evidence="5 6" id="KW-0720">Serine protease</keyword>
<dbReference type="InterPro" id="IPR013783">
    <property type="entry name" value="Ig-like_fold"/>
</dbReference>
<dbReference type="Gene3D" id="2.60.40.10">
    <property type="entry name" value="Immunoglobulins"/>
    <property type="match status" value="1"/>
</dbReference>
<dbReference type="InterPro" id="IPR003961">
    <property type="entry name" value="FN3_dom"/>
</dbReference>
<dbReference type="InterPro" id="IPR036852">
    <property type="entry name" value="Peptidase_S8/S53_dom_sf"/>
</dbReference>
<dbReference type="CDD" id="cd04842">
    <property type="entry name" value="Peptidases_S8_Kp43_protease"/>
    <property type="match status" value="1"/>
</dbReference>
<name>A0ABW5ZC79_9FLAO</name>
<dbReference type="InterPro" id="IPR008979">
    <property type="entry name" value="Galactose-bd-like_sf"/>
</dbReference>
<dbReference type="Gene3D" id="2.60.120.260">
    <property type="entry name" value="Galactose-binding domain-like"/>
    <property type="match status" value="1"/>
</dbReference>